<feature type="domain" description="HTH cro/C1-type" evidence="2">
    <location>
        <begin position="25"/>
        <end position="79"/>
    </location>
</feature>
<dbReference type="PANTHER" id="PTHR46558">
    <property type="entry name" value="TRACRIPTIONAL REGULATORY PROTEIN-RELATED-RELATED"/>
    <property type="match status" value="1"/>
</dbReference>
<evidence type="ECO:0000256" key="1">
    <source>
        <dbReference type="ARBA" id="ARBA00023125"/>
    </source>
</evidence>
<dbReference type="Pfam" id="PF01381">
    <property type="entry name" value="HTH_3"/>
    <property type="match status" value="1"/>
</dbReference>
<gene>
    <name evidence="3" type="ORF">D0435_06470</name>
</gene>
<dbReference type="InterPro" id="IPR010982">
    <property type="entry name" value="Lambda_DNA-bd_dom_sf"/>
</dbReference>
<reference evidence="3 4" key="1">
    <citation type="submission" date="2018-08" db="EMBL/GenBank/DDBJ databases">
        <title>Murine metabolic-syndrome-specific gut microbial biobank.</title>
        <authorList>
            <person name="Liu C."/>
        </authorList>
    </citation>
    <scope>NUCLEOTIDE SEQUENCE [LARGE SCALE GENOMIC DNA]</scope>
    <source>
        <strain evidence="3 4">28</strain>
    </source>
</reference>
<proteinExistence type="predicted"/>
<dbReference type="PROSITE" id="PS50943">
    <property type="entry name" value="HTH_CROC1"/>
    <property type="match status" value="1"/>
</dbReference>
<dbReference type="GO" id="GO:0003677">
    <property type="term" value="F:DNA binding"/>
    <property type="evidence" value="ECO:0007669"/>
    <property type="project" value="UniProtKB-KW"/>
</dbReference>
<organism evidence="3 4">
    <name type="scientific">Anaerotruncus colihominis</name>
    <dbReference type="NCBI Taxonomy" id="169435"/>
    <lineage>
        <taxon>Bacteria</taxon>
        <taxon>Bacillati</taxon>
        <taxon>Bacillota</taxon>
        <taxon>Clostridia</taxon>
        <taxon>Eubacteriales</taxon>
        <taxon>Oscillospiraceae</taxon>
        <taxon>Anaerotruncus</taxon>
    </lineage>
</organism>
<evidence type="ECO:0000313" key="3">
    <source>
        <dbReference type="EMBL" id="NBH61294.1"/>
    </source>
</evidence>
<dbReference type="Proteomes" id="UP000446866">
    <property type="component" value="Unassembled WGS sequence"/>
</dbReference>
<evidence type="ECO:0000259" key="2">
    <source>
        <dbReference type="PROSITE" id="PS50943"/>
    </source>
</evidence>
<accession>A0A845QIK4</accession>
<dbReference type="EMBL" id="QXWK01000010">
    <property type="protein sequence ID" value="NBH61294.1"/>
    <property type="molecule type" value="Genomic_DNA"/>
</dbReference>
<sequence length="142" mass="16301">MKTFYLEEEQIIMDAKTQAQIAANIGYLRRLFGYTQTGLAKALDMSRCTYALLENGERLPTADVLLHLSDFYHISVDTILQLDSQKLVNDVIFADRCSKQQRNLLELYNQLSPEGKRKLITRSKQLILEEDIGEVPSYRTAL</sequence>
<keyword evidence="1" id="KW-0238">DNA-binding</keyword>
<dbReference type="SMART" id="SM00530">
    <property type="entry name" value="HTH_XRE"/>
    <property type="match status" value="1"/>
</dbReference>
<dbReference type="SUPFAM" id="SSF47413">
    <property type="entry name" value="lambda repressor-like DNA-binding domains"/>
    <property type="match status" value="1"/>
</dbReference>
<dbReference type="InterPro" id="IPR001387">
    <property type="entry name" value="Cro/C1-type_HTH"/>
</dbReference>
<evidence type="ECO:0000313" key="4">
    <source>
        <dbReference type="Proteomes" id="UP000446866"/>
    </source>
</evidence>
<dbReference type="CDD" id="cd00093">
    <property type="entry name" value="HTH_XRE"/>
    <property type="match status" value="1"/>
</dbReference>
<dbReference type="PANTHER" id="PTHR46558:SF4">
    <property type="entry name" value="DNA-BIDING PHAGE PROTEIN"/>
    <property type="match status" value="1"/>
</dbReference>
<comment type="caution">
    <text evidence="3">The sequence shown here is derived from an EMBL/GenBank/DDBJ whole genome shotgun (WGS) entry which is preliminary data.</text>
</comment>
<protein>
    <submittedName>
        <fullName evidence="3">XRE family transcriptional regulator</fullName>
    </submittedName>
</protein>
<dbReference type="AlphaFoldDB" id="A0A845QIK4"/>
<name>A0A845QIK4_9FIRM</name>
<dbReference type="Gene3D" id="1.10.260.40">
    <property type="entry name" value="lambda repressor-like DNA-binding domains"/>
    <property type="match status" value="1"/>
</dbReference>
<dbReference type="RefSeq" id="WP_160201574.1">
    <property type="nucleotide sequence ID" value="NZ_QXWK01000010.1"/>
</dbReference>
<keyword evidence="4" id="KW-1185">Reference proteome</keyword>